<dbReference type="RefSeq" id="WP_203682903.1">
    <property type="nucleotide sequence ID" value="NZ_BOMW01000050.1"/>
</dbReference>
<name>A0A919NAG9_9ACTN</name>
<evidence type="ECO:0000313" key="3">
    <source>
        <dbReference type="EMBL" id="GIF07513.1"/>
    </source>
</evidence>
<reference evidence="3" key="1">
    <citation type="submission" date="2021-01" db="EMBL/GenBank/DDBJ databases">
        <title>Whole genome shotgun sequence of Actinoplanes siamensis NBRC 109076.</title>
        <authorList>
            <person name="Komaki H."/>
            <person name="Tamura T."/>
        </authorList>
    </citation>
    <scope>NUCLEOTIDE SEQUENCE</scope>
    <source>
        <strain evidence="3">NBRC 109076</strain>
    </source>
</reference>
<proteinExistence type="predicted"/>
<feature type="region of interest" description="Disordered" evidence="1">
    <location>
        <begin position="94"/>
        <end position="131"/>
    </location>
</feature>
<evidence type="ECO:0000313" key="4">
    <source>
        <dbReference type="Proteomes" id="UP000629619"/>
    </source>
</evidence>
<feature type="compositionally biased region" description="Basic and acidic residues" evidence="1">
    <location>
        <begin position="40"/>
        <end position="50"/>
    </location>
</feature>
<gene>
    <name evidence="3" type="ORF">Asi03nite_50510</name>
</gene>
<keyword evidence="2" id="KW-0812">Transmembrane</keyword>
<protein>
    <submittedName>
        <fullName evidence="3">Uncharacterized protein</fullName>
    </submittedName>
</protein>
<dbReference type="AlphaFoldDB" id="A0A919NAG9"/>
<feature type="compositionally biased region" description="Low complexity" evidence="1">
    <location>
        <begin position="113"/>
        <end position="130"/>
    </location>
</feature>
<keyword evidence="4" id="KW-1185">Reference proteome</keyword>
<sequence length="412" mass="43595">MADTEPGPHTPATGLPAPSEEPTGVLPSRWSGAAPVPEIGPRKSLWERLVGKVGGEPPEPHPDDYWATVPAVDPWAGQDTPVWTTEQLIPAAPATMPPTLVDNPVATPPTRVDTPAGTRTAAPADPAADPGKVELPAKIRALVDALSAKAAEVEKTRAAKARAAGAAPTAVPPKPPATPAPKKEGWFRRAAATPKAGPAPGRVPVPPRPQDLNRPPFPRPPRPRRPRRRLRRLLLVITVLAAMWFGAPLAYDRWPTLAQFPVTASLPERIGDLELRADDASRRAVDRLADQLTAAGSEGQAFAGVYGDGDGKRVTVYGVTGWRFTPQSDLNGQLARISGDVRLTGVRDFPLAASGAYQTCGAGRLNGTSTVICTWADHGSMATVLLTRRSVQESAELVARLRGEVLTPRFGA</sequence>
<feature type="region of interest" description="Disordered" evidence="1">
    <location>
        <begin position="1"/>
        <end position="72"/>
    </location>
</feature>
<feature type="region of interest" description="Disordered" evidence="1">
    <location>
        <begin position="159"/>
        <end position="225"/>
    </location>
</feature>
<dbReference type="Proteomes" id="UP000629619">
    <property type="component" value="Unassembled WGS sequence"/>
</dbReference>
<feature type="compositionally biased region" description="Pro residues" evidence="1">
    <location>
        <begin position="201"/>
        <end position="220"/>
    </location>
</feature>
<evidence type="ECO:0000256" key="2">
    <source>
        <dbReference type="SAM" id="Phobius"/>
    </source>
</evidence>
<dbReference type="EMBL" id="BOMW01000050">
    <property type="protein sequence ID" value="GIF07513.1"/>
    <property type="molecule type" value="Genomic_DNA"/>
</dbReference>
<accession>A0A919NAG9</accession>
<evidence type="ECO:0000256" key="1">
    <source>
        <dbReference type="SAM" id="MobiDB-lite"/>
    </source>
</evidence>
<keyword evidence="2" id="KW-1133">Transmembrane helix</keyword>
<feature type="transmembrane region" description="Helical" evidence="2">
    <location>
        <begin position="233"/>
        <end position="251"/>
    </location>
</feature>
<comment type="caution">
    <text evidence="3">The sequence shown here is derived from an EMBL/GenBank/DDBJ whole genome shotgun (WGS) entry which is preliminary data.</text>
</comment>
<keyword evidence="2" id="KW-0472">Membrane</keyword>
<organism evidence="3 4">
    <name type="scientific">Actinoplanes siamensis</name>
    <dbReference type="NCBI Taxonomy" id="1223317"/>
    <lineage>
        <taxon>Bacteria</taxon>
        <taxon>Bacillati</taxon>
        <taxon>Actinomycetota</taxon>
        <taxon>Actinomycetes</taxon>
        <taxon>Micromonosporales</taxon>
        <taxon>Micromonosporaceae</taxon>
        <taxon>Actinoplanes</taxon>
    </lineage>
</organism>
<feature type="compositionally biased region" description="Low complexity" evidence="1">
    <location>
        <begin position="188"/>
        <end position="200"/>
    </location>
</feature>
<feature type="compositionally biased region" description="Pro residues" evidence="1">
    <location>
        <begin position="170"/>
        <end position="179"/>
    </location>
</feature>